<dbReference type="InterPro" id="IPR002110">
    <property type="entry name" value="Ankyrin_rpt"/>
</dbReference>
<evidence type="ECO:0000256" key="4">
    <source>
        <dbReference type="ARBA" id="ARBA00023043"/>
    </source>
</evidence>
<keyword evidence="3" id="KW-0677">Repeat</keyword>
<evidence type="ECO:0000256" key="7">
    <source>
        <dbReference type="ARBA" id="ARBA00023303"/>
    </source>
</evidence>
<evidence type="ECO:0000256" key="6">
    <source>
        <dbReference type="ARBA" id="ARBA00023180"/>
    </source>
</evidence>
<feature type="repeat" description="ANK" evidence="8">
    <location>
        <begin position="50"/>
        <end position="82"/>
    </location>
</feature>
<evidence type="ECO:0000313" key="11">
    <source>
        <dbReference type="Proteomes" id="UP001159428"/>
    </source>
</evidence>
<reference evidence="10 11" key="1">
    <citation type="submission" date="2022-05" db="EMBL/GenBank/DDBJ databases">
        <authorList>
            <consortium name="Genoscope - CEA"/>
            <person name="William W."/>
        </authorList>
    </citation>
    <scope>NUCLEOTIDE SEQUENCE [LARGE SCALE GENOMIC DNA]</scope>
</reference>
<comment type="caution">
    <text evidence="10">The sequence shown here is derived from an EMBL/GenBank/DDBJ whole genome shotgun (WGS) entry which is preliminary data.</text>
</comment>
<dbReference type="Proteomes" id="UP001159428">
    <property type="component" value="Unassembled WGS sequence"/>
</dbReference>
<keyword evidence="11" id="KW-1185">Reference proteome</keyword>
<dbReference type="SUPFAM" id="SSF48403">
    <property type="entry name" value="Ankyrin repeat"/>
    <property type="match status" value="1"/>
</dbReference>
<dbReference type="AlphaFoldDB" id="A0AAU9XKP2"/>
<dbReference type="Gene3D" id="1.25.40.20">
    <property type="entry name" value="Ankyrin repeat-containing domain"/>
    <property type="match status" value="1"/>
</dbReference>
<dbReference type="PROSITE" id="PS50297">
    <property type="entry name" value="ANK_REP_REGION"/>
    <property type="match status" value="2"/>
</dbReference>
<accession>A0AAU9XKP2</accession>
<keyword evidence="7" id="KW-0407">Ion channel</keyword>
<keyword evidence="5" id="KW-0406">Ion transport</keyword>
<dbReference type="InterPro" id="IPR036770">
    <property type="entry name" value="Ankyrin_rpt-contain_sf"/>
</dbReference>
<evidence type="ECO:0000256" key="8">
    <source>
        <dbReference type="PROSITE-ProRule" id="PRU00023"/>
    </source>
</evidence>
<dbReference type="PRINTS" id="PR01415">
    <property type="entry name" value="ANKYRIN"/>
</dbReference>
<evidence type="ECO:0000256" key="9">
    <source>
        <dbReference type="SAM" id="MobiDB-lite"/>
    </source>
</evidence>
<evidence type="ECO:0000256" key="5">
    <source>
        <dbReference type="ARBA" id="ARBA00023065"/>
    </source>
</evidence>
<keyword evidence="4 8" id="KW-0040">ANK repeat</keyword>
<dbReference type="PROSITE" id="PS50088">
    <property type="entry name" value="ANK_REPEAT"/>
    <property type="match status" value="2"/>
</dbReference>
<name>A0AAU9XKP2_9CNID</name>
<dbReference type="InterPro" id="IPR052076">
    <property type="entry name" value="TRP_cation_channel"/>
</dbReference>
<dbReference type="PANTHER" id="PTHR47143:SF1">
    <property type="entry name" value="ION_TRANS DOMAIN-CONTAINING PROTEIN"/>
    <property type="match status" value="1"/>
</dbReference>
<feature type="region of interest" description="Disordered" evidence="9">
    <location>
        <begin position="42"/>
        <end position="61"/>
    </location>
</feature>
<organism evidence="10 11">
    <name type="scientific">Pocillopora meandrina</name>
    <dbReference type="NCBI Taxonomy" id="46732"/>
    <lineage>
        <taxon>Eukaryota</taxon>
        <taxon>Metazoa</taxon>
        <taxon>Cnidaria</taxon>
        <taxon>Anthozoa</taxon>
        <taxon>Hexacorallia</taxon>
        <taxon>Scleractinia</taxon>
        <taxon>Astrocoeniina</taxon>
        <taxon>Pocilloporidae</taxon>
        <taxon>Pocillopora</taxon>
    </lineage>
</organism>
<gene>
    <name evidence="10" type="ORF">PMEA_00024512</name>
</gene>
<proteinExistence type="predicted"/>
<dbReference type="SMART" id="SM00248">
    <property type="entry name" value="ANK"/>
    <property type="match status" value="3"/>
</dbReference>
<sequence length="392" mass="43949">MEASFDQKINVVYLDESRRTPVHRATLDGKHEQVEEKVRVASGLDDQDEQERTPLHDATRHGHRKVCHTLLQHGANSSFKNREHWTPLMSAADLGKEQSCQDILTVNPQTDDVNMDGETALHIACRRGHVGVVNLLMDHGASLNVFNKDGVTCFEAAAKAGKSKEVVFKQPGFSLLKVVVMTIGEVDFEDRFMHSQNITNEPTFSQTASFVGLAVGDIDAIRRNAAFKRMAMQVMYIAKVENSFPRCISAAFRHPEVTLQPNRRTLRKRLMLLLGMKTSSGLDFTPRAKEEPFSGVVLGYTEIKKKLDLTEKRVETLVDTMEAQNALLRELVKKIDPGTKMDEESMEMEGSTVEHEHGSTSASGGEWNLDDQQPHEIKIQPHLYKCGKITNV</sequence>
<feature type="repeat" description="ANK" evidence="8">
    <location>
        <begin position="116"/>
        <end position="148"/>
    </location>
</feature>
<feature type="compositionally biased region" description="Basic and acidic residues" evidence="9">
    <location>
        <begin position="50"/>
        <end position="60"/>
    </location>
</feature>
<dbReference type="GO" id="GO:1902495">
    <property type="term" value="C:transmembrane transporter complex"/>
    <property type="evidence" value="ECO:0007669"/>
    <property type="project" value="TreeGrafter"/>
</dbReference>
<evidence type="ECO:0000256" key="2">
    <source>
        <dbReference type="ARBA" id="ARBA00022606"/>
    </source>
</evidence>
<dbReference type="PANTHER" id="PTHR47143">
    <property type="entry name" value="TRANSIENT RECEPTOR POTENTIAL CATION CHANNEL PROTEIN PAINLESS"/>
    <property type="match status" value="1"/>
</dbReference>
<evidence type="ECO:0000256" key="1">
    <source>
        <dbReference type="ARBA" id="ARBA00022448"/>
    </source>
</evidence>
<protein>
    <submittedName>
        <fullName evidence="10">Uncharacterized protein</fullName>
    </submittedName>
</protein>
<evidence type="ECO:0000313" key="10">
    <source>
        <dbReference type="EMBL" id="CAH3149436.1"/>
    </source>
</evidence>
<feature type="region of interest" description="Disordered" evidence="9">
    <location>
        <begin position="339"/>
        <end position="370"/>
    </location>
</feature>
<dbReference type="GO" id="GO:0034220">
    <property type="term" value="P:monoatomic ion transmembrane transport"/>
    <property type="evidence" value="ECO:0007669"/>
    <property type="project" value="UniProtKB-KW"/>
</dbReference>
<dbReference type="Pfam" id="PF12796">
    <property type="entry name" value="Ank_2"/>
    <property type="match status" value="2"/>
</dbReference>
<keyword evidence="1" id="KW-0813">Transport</keyword>
<evidence type="ECO:0000256" key="3">
    <source>
        <dbReference type="ARBA" id="ARBA00022737"/>
    </source>
</evidence>
<keyword evidence="2" id="KW-0716">Sensory transduction</keyword>
<keyword evidence="6" id="KW-0325">Glycoprotein</keyword>
<dbReference type="EMBL" id="CALNXJ010000046">
    <property type="protein sequence ID" value="CAH3149436.1"/>
    <property type="molecule type" value="Genomic_DNA"/>
</dbReference>
<dbReference type="GO" id="GO:0022857">
    <property type="term" value="F:transmembrane transporter activity"/>
    <property type="evidence" value="ECO:0007669"/>
    <property type="project" value="TreeGrafter"/>
</dbReference>